<evidence type="ECO:0000256" key="2">
    <source>
        <dbReference type="SAM" id="SignalP"/>
    </source>
</evidence>
<accession>A0A8B8G8G2</accession>
<dbReference type="AlphaFoldDB" id="A0A8B8G8G2"/>
<feature type="region of interest" description="Disordered" evidence="1">
    <location>
        <begin position="237"/>
        <end position="262"/>
    </location>
</feature>
<keyword evidence="3" id="KW-1185">Reference proteome</keyword>
<feature type="compositionally biased region" description="Low complexity" evidence="1">
    <location>
        <begin position="162"/>
        <end position="177"/>
    </location>
</feature>
<protein>
    <submittedName>
        <fullName evidence="4">Atrophin-1-like</fullName>
    </submittedName>
</protein>
<name>A0A8B8G8G2_9HEMI</name>
<feature type="region of interest" description="Disordered" evidence="1">
    <location>
        <begin position="150"/>
        <end position="225"/>
    </location>
</feature>
<feature type="compositionally biased region" description="Low complexity" evidence="1">
    <location>
        <begin position="245"/>
        <end position="257"/>
    </location>
</feature>
<evidence type="ECO:0000313" key="4">
    <source>
        <dbReference type="RefSeq" id="XP_025418896.1"/>
    </source>
</evidence>
<proteinExistence type="predicted"/>
<dbReference type="OrthoDB" id="6625223at2759"/>
<feature type="region of interest" description="Disordered" evidence="1">
    <location>
        <begin position="274"/>
        <end position="309"/>
    </location>
</feature>
<dbReference type="RefSeq" id="XP_025418896.1">
    <property type="nucleotide sequence ID" value="XM_025563111.1"/>
</dbReference>
<feature type="compositionally biased region" description="Polar residues" evidence="1">
    <location>
        <begin position="204"/>
        <end position="221"/>
    </location>
</feature>
<dbReference type="Proteomes" id="UP000694846">
    <property type="component" value="Unplaced"/>
</dbReference>
<organism evidence="3 4">
    <name type="scientific">Sipha flava</name>
    <name type="common">yellow sugarcane aphid</name>
    <dbReference type="NCBI Taxonomy" id="143950"/>
    <lineage>
        <taxon>Eukaryota</taxon>
        <taxon>Metazoa</taxon>
        <taxon>Ecdysozoa</taxon>
        <taxon>Arthropoda</taxon>
        <taxon>Hexapoda</taxon>
        <taxon>Insecta</taxon>
        <taxon>Pterygota</taxon>
        <taxon>Neoptera</taxon>
        <taxon>Paraneoptera</taxon>
        <taxon>Hemiptera</taxon>
        <taxon>Sternorrhyncha</taxon>
        <taxon>Aphidomorpha</taxon>
        <taxon>Aphidoidea</taxon>
        <taxon>Aphididae</taxon>
        <taxon>Sipha</taxon>
    </lineage>
</organism>
<feature type="compositionally biased region" description="Gly residues" evidence="1">
    <location>
        <begin position="178"/>
        <end position="187"/>
    </location>
</feature>
<feature type="signal peptide" evidence="2">
    <location>
        <begin position="1"/>
        <end position="19"/>
    </location>
</feature>
<evidence type="ECO:0000256" key="1">
    <source>
        <dbReference type="SAM" id="MobiDB-lite"/>
    </source>
</evidence>
<reference evidence="4" key="1">
    <citation type="submission" date="2025-08" db="UniProtKB">
        <authorList>
            <consortium name="RefSeq"/>
        </authorList>
    </citation>
    <scope>IDENTIFICATION</scope>
    <source>
        <tissue evidence="4">Whole body</tissue>
    </source>
</reference>
<gene>
    <name evidence="4" type="primary">LOC112689412</name>
</gene>
<feature type="chain" id="PRO_5034288778" evidence="2">
    <location>
        <begin position="20"/>
        <end position="502"/>
    </location>
</feature>
<sequence>MQYVIHCLVFLSTVSVAVLFEVKKVYVIERDFKTGQLRARRQNVPVQSHTMARIGALDHHQQQQQQQQLFNVAVSPPPLPSLPTTVVGGQQQQQQPLDLASTVDLTADQRPPIDYLTPPPHTDFHTFLPSSGTVESMVRAESHQFHQNVATAQAPPPPPLSPLTAASSTVHTSPFTPSGGGGGGGGVFPPAQAQPPPQSLGSLTVQTSSPSNQVNSLTFTSPPLEHFTPYTPMLVQESANHHHQQQQQQQVQPQPVQNGGRWELGFDASDILTPPFTSASELPSASGNGQTFFPQDFGQETAGSVRNNKQYPAGGGFFGGGGTGSFGGSSFGGGSNSNSFGSNSFGSFDTTVAANNKFTPLDAVIRSSPSNKNIYWGTPKSAQQQPLRPPPSFPETNAYRFNTNNNINNNNNNYNHNQFLDSYQMPFTGQFDGPLSQGTVADHVVHTSFRIKRQLRDSESAALWKTEEDDDHDHSDGVRKPVFSFVKTDRNGNFKWSVRHGY</sequence>
<keyword evidence="2" id="KW-0732">Signal</keyword>
<evidence type="ECO:0000313" key="3">
    <source>
        <dbReference type="Proteomes" id="UP000694846"/>
    </source>
</evidence>
<feature type="compositionally biased region" description="Polar residues" evidence="1">
    <location>
        <begin position="275"/>
        <end position="293"/>
    </location>
</feature>
<dbReference type="GeneID" id="112689412"/>